<proteinExistence type="predicted"/>
<evidence type="ECO:0000256" key="1">
    <source>
        <dbReference type="SAM" id="MobiDB-lite"/>
    </source>
</evidence>
<keyword evidence="2" id="KW-0472">Membrane</keyword>
<sequence length="55" mass="5447">MFSAATALAQPGSGGPTPGPTVDPTAVPIDGGASLLLASGVAFGLKKLRDRRKAR</sequence>
<evidence type="ECO:0000256" key="2">
    <source>
        <dbReference type="SAM" id="Phobius"/>
    </source>
</evidence>
<dbReference type="NCBIfam" id="NF046080">
    <property type="entry name" value="PID_CTERM"/>
    <property type="match status" value="1"/>
</dbReference>
<evidence type="ECO:0000313" key="4">
    <source>
        <dbReference type="Proteomes" id="UP000637774"/>
    </source>
</evidence>
<reference evidence="4" key="1">
    <citation type="journal article" date="2019" name="Int. J. Syst. Evol. Microbiol.">
        <title>The Global Catalogue of Microorganisms (GCM) 10K type strain sequencing project: providing services to taxonomists for standard genome sequencing and annotation.</title>
        <authorList>
            <consortium name="The Broad Institute Genomics Platform"/>
            <consortium name="The Broad Institute Genome Sequencing Center for Infectious Disease"/>
            <person name="Wu L."/>
            <person name="Ma J."/>
        </authorList>
    </citation>
    <scope>NUCLEOTIDE SEQUENCE [LARGE SCALE GENOMIC DNA]</scope>
    <source>
        <strain evidence="4">CGMCC 1.14966</strain>
    </source>
</reference>
<dbReference type="EMBL" id="BMGY01000002">
    <property type="protein sequence ID" value="GGH79523.1"/>
    <property type="molecule type" value="Genomic_DNA"/>
</dbReference>
<organism evidence="3 4">
    <name type="scientific">Hymenobacter frigidus</name>
    <dbReference type="NCBI Taxonomy" id="1524095"/>
    <lineage>
        <taxon>Bacteria</taxon>
        <taxon>Pseudomonadati</taxon>
        <taxon>Bacteroidota</taxon>
        <taxon>Cytophagia</taxon>
        <taxon>Cytophagales</taxon>
        <taxon>Hymenobacteraceae</taxon>
        <taxon>Hymenobacter</taxon>
    </lineage>
</organism>
<name>A0ABQ1ZWN3_9BACT</name>
<dbReference type="InterPro" id="IPR058207">
    <property type="entry name" value="PID_CTERM"/>
</dbReference>
<feature type="transmembrane region" description="Helical" evidence="2">
    <location>
        <begin position="24"/>
        <end position="45"/>
    </location>
</feature>
<dbReference type="Proteomes" id="UP000637774">
    <property type="component" value="Unassembled WGS sequence"/>
</dbReference>
<accession>A0ABQ1ZWN3</accession>
<gene>
    <name evidence="3" type="ORF">GCM10011495_03380</name>
</gene>
<keyword evidence="2" id="KW-0812">Transmembrane</keyword>
<keyword evidence="2" id="KW-1133">Transmembrane helix</keyword>
<evidence type="ECO:0008006" key="5">
    <source>
        <dbReference type="Google" id="ProtNLM"/>
    </source>
</evidence>
<feature type="region of interest" description="Disordered" evidence="1">
    <location>
        <begin position="1"/>
        <end position="28"/>
    </location>
</feature>
<protein>
    <recommendedName>
        <fullName evidence="5">VPDSG-CTERM sorting domain-containing protein</fullName>
    </recommendedName>
</protein>
<evidence type="ECO:0000313" key="3">
    <source>
        <dbReference type="EMBL" id="GGH79523.1"/>
    </source>
</evidence>
<comment type="caution">
    <text evidence="3">The sequence shown here is derived from an EMBL/GenBank/DDBJ whole genome shotgun (WGS) entry which is preliminary data.</text>
</comment>
<keyword evidence="4" id="KW-1185">Reference proteome</keyword>